<accession>A0A1I4MDZ3</accession>
<name>A0A1I4MDZ3_9ACTN</name>
<evidence type="ECO:0000313" key="3">
    <source>
        <dbReference type="Proteomes" id="UP000198928"/>
    </source>
</evidence>
<feature type="region of interest" description="Disordered" evidence="1">
    <location>
        <begin position="1"/>
        <end position="67"/>
    </location>
</feature>
<gene>
    <name evidence="2" type="ORF">SAMN05192584_1402</name>
</gene>
<dbReference type="Proteomes" id="UP000198928">
    <property type="component" value="Unassembled WGS sequence"/>
</dbReference>
<reference evidence="3" key="1">
    <citation type="submission" date="2016-10" db="EMBL/GenBank/DDBJ databases">
        <authorList>
            <person name="Varghese N."/>
            <person name="Submissions S."/>
        </authorList>
    </citation>
    <scope>NUCLEOTIDE SEQUENCE [LARGE SCALE GENOMIC DNA]</scope>
    <source>
        <strain evidence="3">PL19</strain>
    </source>
</reference>
<feature type="compositionally biased region" description="Pro residues" evidence="1">
    <location>
        <begin position="1"/>
        <end position="10"/>
    </location>
</feature>
<protein>
    <recommendedName>
        <fullName evidence="4">Sporulation protein SsgA</fullName>
    </recommendedName>
</protein>
<dbReference type="InterPro" id="IPR053789">
    <property type="entry name" value="TraA-like"/>
</dbReference>
<evidence type="ECO:0008006" key="4">
    <source>
        <dbReference type="Google" id="ProtNLM"/>
    </source>
</evidence>
<dbReference type="RefSeq" id="WP_175541175.1">
    <property type="nucleotide sequence ID" value="NZ_FOSG01000040.1"/>
</dbReference>
<dbReference type="NCBIfam" id="NF041213">
    <property type="entry name" value="plasmid_TraA"/>
    <property type="match status" value="1"/>
</dbReference>
<sequence>MATATPPPGQRPGRDFWDPANGAGYWAGTEHDKSQKNGRSNGVPSQGGGTGRAKPHAEALLPDPEFTSPASIRNYCNQLRALMTGVSFELAMASEILKGTLGAVPDPDGRPFGSRQRAARVSRKLMKSADAAKAAAVNAAATYAKFAQEYEEEINRVRHRARRSTPARRIDWADQ</sequence>
<proteinExistence type="predicted"/>
<evidence type="ECO:0000256" key="1">
    <source>
        <dbReference type="SAM" id="MobiDB-lite"/>
    </source>
</evidence>
<organism evidence="2 3">
    <name type="scientific">Streptomyces pini</name>
    <dbReference type="NCBI Taxonomy" id="1520580"/>
    <lineage>
        <taxon>Bacteria</taxon>
        <taxon>Bacillati</taxon>
        <taxon>Actinomycetota</taxon>
        <taxon>Actinomycetes</taxon>
        <taxon>Kitasatosporales</taxon>
        <taxon>Streptomycetaceae</taxon>
        <taxon>Streptomyces</taxon>
    </lineage>
</organism>
<dbReference type="EMBL" id="FOSG01000040">
    <property type="protein sequence ID" value="SFM01429.1"/>
    <property type="molecule type" value="Genomic_DNA"/>
</dbReference>
<evidence type="ECO:0000313" key="2">
    <source>
        <dbReference type="EMBL" id="SFM01429.1"/>
    </source>
</evidence>
<keyword evidence="3" id="KW-1185">Reference proteome</keyword>
<dbReference type="AlphaFoldDB" id="A0A1I4MDZ3"/>